<reference evidence="5" key="1">
    <citation type="journal article" date="2014" name="Front. Microbiol.">
        <title>High frequency of phylogenetically diverse reductive dehalogenase-homologous genes in deep subseafloor sedimentary metagenomes.</title>
        <authorList>
            <person name="Kawai M."/>
            <person name="Futagami T."/>
            <person name="Toyoda A."/>
            <person name="Takaki Y."/>
            <person name="Nishi S."/>
            <person name="Hori S."/>
            <person name="Arai W."/>
            <person name="Tsubouchi T."/>
            <person name="Morono Y."/>
            <person name="Uchiyama I."/>
            <person name="Ito T."/>
            <person name="Fujiyama A."/>
            <person name="Inagaki F."/>
            <person name="Takami H."/>
        </authorList>
    </citation>
    <scope>NUCLEOTIDE SEQUENCE</scope>
    <source>
        <strain evidence="5">Expedition CK06-06</strain>
    </source>
</reference>
<dbReference type="InterPro" id="IPR044946">
    <property type="entry name" value="Restrct_endonuc_typeI_TRD_sf"/>
</dbReference>
<dbReference type="Gene3D" id="1.10.287.1120">
    <property type="entry name" value="Bipartite methylase S protein"/>
    <property type="match status" value="1"/>
</dbReference>
<dbReference type="Pfam" id="PF01420">
    <property type="entry name" value="Methylase_S"/>
    <property type="match status" value="1"/>
</dbReference>
<comment type="similarity">
    <text evidence="1">Belongs to the type-I restriction system S methylase family.</text>
</comment>
<dbReference type="Gene3D" id="3.90.220.20">
    <property type="entry name" value="DNA methylase specificity domains"/>
    <property type="match status" value="1"/>
</dbReference>
<evidence type="ECO:0000313" key="5">
    <source>
        <dbReference type="EMBL" id="GAI90574.1"/>
    </source>
</evidence>
<feature type="non-terminal residue" evidence="5">
    <location>
        <position position="1"/>
    </location>
</feature>
<dbReference type="EMBL" id="BARW01022993">
    <property type="protein sequence ID" value="GAI90574.1"/>
    <property type="molecule type" value="Genomic_DNA"/>
</dbReference>
<dbReference type="SUPFAM" id="SSF116734">
    <property type="entry name" value="DNA methylase specificity domain"/>
    <property type="match status" value="1"/>
</dbReference>
<keyword evidence="3" id="KW-0238">DNA-binding</keyword>
<organism evidence="5">
    <name type="scientific">marine sediment metagenome</name>
    <dbReference type="NCBI Taxonomy" id="412755"/>
    <lineage>
        <taxon>unclassified sequences</taxon>
        <taxon>metagenomes</taxon>
        <taxon>ecological metagenomes</taxon>
    </lineage>
</organism>
<comment type="caution">
    <text evidence="5">The sequence shown here is derived from an EMBL/GenBank/DDBJ whole genome shotgun (WGS) entry which is preliminary data.</text>
</comment>
<evidence type="ECO:0000256" key="3">
    <source>
        <dbReference type="ARBA" id="ARBA00023125"/>
    </source>
</evidence>
<dbReference type="InterPro" id="IPR052021">
    <property type="entry name" value="Type-I_RS_S_subunit"/>
</dbReference>
<gene>
    <name evidence="5" type="ORF">S12H4_38232</name>
</gene>
<evidence type="ECO:0000259" key="4">
    <source>
        <dbReference type="Pfam" id="PF01420"/>
    </source>
</evidence>
<dbReference type="GO" id="GO:0009307">
    <property type="term" value="P:DNA restriction-modification system"/>
    <property type="evidence" value="ECO:0007669"/>
    <property type="project" value="UniProtKB-KW"/>
</dbReference>
<feature type="domain" description="Type I restriction modification DNA specificity" evidence="4">
    <location>
        <begin position="42"/>
        <end position="219"/>
    </location>
</feature>
<keyword evidence="2" id="KW-0680">Restriction system</keyword>
<sequence>AIEKQDQLIKITTELKKALMQKFFTEGINGEPQKETEIGLVPESWEVVKIQEIGKCVTGTTPKTKVDEYWDNPEYDFIAPADIGKTKYVYNSEKQISKAGLGVSRVLPANSVMCVCIGSSIGKVGITSKEKSSTNQQINSIICNEDYNPNYFFYLLTQISDYWRSHATFGPVPILNKGQFEQTKIVVTKDKDEQNEIAIGLSTFDKKIEFHSRKKQTLTYMFKTLLHELITGQRRVHEIDFEKQKKELLMAAEPKMEYNK</sequence>
<dbReference type="AlphaFoldDB" id="X1UE22"/>
<evidence type="ECO:0000256" key="1">
    <source>
        <dbReference type="ARBA" id="ARBA00010923"/>
    </source>
</evidence>
<dbReference type="GO" id="GO:0003677">
    <property type="term" value="F:DNA binding"/>
    <property type="evidence" value="ECO:0007669"/>
    <property type="project" value="UniProtKB-KW"/>
</dbReference>
<name>X1UE22_9ZZZZ</name>
<evidence type="ECO:0000256" key="2">
    <source>
        <dbReference type="ARBA" id="ARBA00022747"/>
    </source>
</evidence>
<dbReference type="InterPro" id="IPR000055">
    <property type="entry name" value="Restrct_endonuc_typeI_TRD"/>
</dbReference>
<proteinExistence type="inferred from homology"/>
<accession>X1UE22</accession>
<protein>
    <recommendedName>
        <fullName evidence="4">Type I restriction modification DNA specificity domain-containing protein</fullName>
    </recommendedName>
</protein>
<dbReference type="PANTHER" id="PTHR30408">
    <property type="entry name" value="TYPE-1 RESTRICTION ENZYME ECOKI SPECIFICITY PROTEIN"/>
    <property type="match status" value="1"/>
</dbReference>
<dbReference type="PANTHER" id="PTHR30408:SF12">
    <property type="entry name" value="TYPE I RESTRICTION ENZYME MJAVIII SPECIFICITY SUBUNIT"/>
    <property type="match status" value="1"/>
</dbReference>